<evidence type="ECO:0000256" key="3">
    <source>
        <dbReference type="ARBA" id="ARBA00011049"/>
    </source>
</evidence>
<keyword evidence="8" id="KW-0472">Membrane</keyword>
<keyword evidence="12" id="KW-0282">Flagellum</keyword>
<dbReference type="InterPro" id="IPR001689">
    <property type="entry name" value="Flag_FliM"/>
</dbReference>
<dbReference type="SUPFAM" id="SSF101801">
    <property type="entry name" value="Surface presentation of antigens (SPOA)"/>
    <property type="match status" value="1"/>
</dbReference>
<dbReference type="GO" id="GO:0003774">
    <property type="term" value="F:cytoskeletal motor activity"/>
    <property type="evidence" value="ECO:0007669"/>
    <property type="project" value="InterPro"/>
</dbReference>
<gene>
    <name evidence="12" type="primary">fliM</name>
    <name evidence="12" type="ORF">IMF26_00440</name>
</gene>
<evidence type="ECO:0000256" key="6">
    <source>
        <dbReference type="ARBA" id="ARBA00022500"/>
    </source>
</evidence>
<dbReference type="PRINTS" id="PR00955">
    <property type="entry name" value="FLGMOTORFLIM"/>
</dbReference>
<name>A0AAT9LC03_9FIRM</name>
<dbReference type="GO" id="GO:0009425">
    <property type="term" value="C:bacterial-type flagellum basal body"/>
    <property type="evidence" value="ECO:0007669"/>
    <property type="project" value="UniProtKB-SubCell"/>
</dbReference>
<evidence type="ECO:0000256" key="4">
    <source>
        <dbReference type="ARBA" id="ARBA00021898"/>
    </source>
</evidence>
<dbReference type="InterPro" id="IPR001543">
    <property type="entry name" value="FliN-like_C"/>
</dbReference>
<dbReference type="InterPro" id="IPR028976">
    <property type="entry name" value="CheC-like_sf"/>
</dbReference>
<proteinExistence type="inferred from homology"/>
<protein>
    <recommendedName>
        <fullName evidence="4 10">Flagellar motor switch protein FliM</fullName>
    </recommendedName>
</protein>
<comment type="subcellular location">
    <subcellularLocation>
        <location evidence="1">Bacterial flagellum basal body</location>
    </subcellularLocation>
    <subcellularLocation>
        <location evidence="2">Cell membrane</location>
        <topology evidence="2">Peripheral membrane protein</topology>
    </subcellularLocation>
</comment>
<comment type="similarity">
    <text evidence="3">Belongs to the FliM family.</text>
</comment>
<dbReference type="GO" id="GO:0005886">
    <property type="term" value="C:plasma membrane"/>
    <property type="evidence" value="ECO:0007669"/>
    <property type="project" value="UniProtKB-SubCell"/>
</dbReference>
<reference evidence="12" key="1">
    <citation type="submission" date="2020-10" db="EMBL/GenBank/DDBJ databases">
        <authorList>
            <person name="Kadnikov V."/>
            <person name="Beletsky A.V."/>
            <person name="Mardanov A.V."/>
            <person name="Karnachuk O.V."/>
            <person name="Ravin N.V."/>
        </authorList>
    </citation>
    <scope>NUCLEOTIDE SEQUENCE</scope>
    <source>
        <strain evidence="12">Bu02</strain>
    </source>
</reference>
<dbReference type="GO" id="GO:0050918">
    <property type="term" value="P:positive chemotaxis"/>
    <property type="evidence" value="ECO:0007669"/>
    <property type="project" value="TreeGrafter"/>
</dbReference>
<evidence type="ECO:0000313" key="12">
    <source>
        <dbReference type="EMBL" id="QUL98605.1"/>
    </source>
</evidence>
<dbReference type="Gene3D" id="3.40.1550.10">
    <property type="entry name" value="CheC-like"/>
    <property type="match status" value="1"/>
</dbReference>
<keyword evidence="5" id="KW-1003">Cell membrane</keyword>
<evidence type="ECO:0000256" key="5">
    <source>
        <dbReference type="ARBA" id="ARBA00022475"/>
    </source>
</evidence>
<dbReference type="PANTHER" id="PTHR30034">
    <property type="entry name" value="FLAGELLAR MOTOR SWITCH PROTEIN FLIM"/>
    <property type="match status" value="1"/>
</dbReference>
<dbReference type="EMBL" id="CP062796">
    <property type="protein sequence ID" value="QUL98605.1"/>
    <property type="molecule type" value="Genomic_DNA"/>
</dbReference>
<dbReference type="CDD" id="cd17908">
    <property type="entry name" value="FliM"/>
    <property type="match status" value="1"/>
</dbReference>
<evidence type="ECO:0000256" key="2">
    <source>
        <dbReference type="ARBA" id="ARBA00004202"/>
    </source>
</evidence>
<evidence type="ECO:0000256" key="9">
    <source>
        <dbReference type="ARBA" id="ARBA00023143"/>
    </source>
</evidence>
<dbReference type="SUPFAM" id="SSF103039">
    <property type="entry name" value="CheC-like"/>
    <property type="match status" value="1"/>
</dbReference>
<dbReference type="PIRSF" id="PIRSF002888">
    <property type="entry name" value="FliM"/>
    <property type="match status" value="1"/>
</dbReference>
<dbReference type="KEGG" id="fcz:IMF26_00440"/>
<dbReference type="Gene3D" id="2.30.330.10">
    <property type="entry name" value="SpoA-like"/>
    <property type="match status" value="1"/>
</dbReference>
<evidence type="ECO:0000256" key="8">
    <source>
        <dbReference type="ARBA" id="ARBA00023136"/>
    </source>
</evidence>
<sequence>MALTQQEIDELINSMMKKTEEEHKPQVVKPRLRVYDFKRPDKFSKDHLRGAQLLFDNFARLLTSYFSGLFRLAIHANVSSVDQITYEEFAKGVGNPCSVAVIEWKTLPSNVLVSFSPKLALPMVDRLCGGPGNAPAVSRGLTEIEAAVLRKVAQTMTDIFSDTLRDFNIEKHDLVVSALEVNPLFVQQAMAPNDIVLSVILSLRFGSISGNIEFCLPYVLLEPILPALSAQRWFSRRDTVGSTADRPSVETALEDIEVPVSCRLGEASLSMGELMSLKPGDVLELDVTRDDYATLYILGKPKFKVKVGRVGNRLAAQVVGIVDGGKKEVS</sequence>
<keyword evidence="7" id="KW-0283">Flagellar rotation</keyword>
<organism evidence="12">
    <name type="scientific">Candidatus Fermentithermobacillus carboniphilus</name>
    <dbReference type="NCBI Taxonomy" id="3085328"/>
    <lineage>
        <taxon>Bacteria</taxon>
        <taxon>Bacillati</taxon>
        <taxon>Bacillota</taxon>
        <taxon>Candidatus Fermentithermobacillia</taxon>
        <taxon>Candidatus Fermentithermobacillales</taxon>
        <taxon>Candidatus Fermentithermobacillaceae</taxon>
        <taxon>Candidatus Fermentithermobacillus</taxon>
    </lineage>
</organism>
<keyword evidence="9" id="KW-0975">Bacterial flagellum</keyword>
<keyword evidence="12" id="KW-0969">Cilium</keyword>
<keyword evidence="12" id="KW-0966">Cell projection</keyword>
<evidence type="ECO:0000256" key="7">
    <source>
        <dbReference type="ARBA" id="ARBA00022779"/>
    </source>
</evidence>
<evidence type="ECO:0000259" key="11">
    <source>
        <dbReference type="Pfam" id="PF01052"/>
    </source>
</evidence>
<dbReference type="AlphaFoldDB" id="A0AAT9LC03"/>
<keyword evidence="6" id="KW-0145">Chemotaxis</keyword>
<dbReference type="Pfam" id="PF01052">
    <property type="entry name" value="FliMN_C"/>
    <property type="match status" value="1"/>
</dbReference>
<dbReference type="GO" id="GO:0071978">
    <property type="term" value="P:bacterial-type flagellum-dependent swarming motility"/>
    <property type="evidence" value="ECO:0007669"/>
    <property type="project" value="TreeGrafter"/>
</dbReference>
<feature type="domain" description="Flagellar motor switch protein FliN-like C-terminal" evidence="11">
    <location>
        <begin position="252"/>
        <end position="322"/>
    </location>
</feature>
<dbReference type="Pfam" id="PF02154">
    <property type="entry name" value="FliM"/>
    <property type="match status" value="1"/>
</dbReference>
<reference evidence="12" key="2">
    <citation type="journal article" date="2023" name="Biology">
        <title>Prokaryotic Life Associated with Coal-Fire Gas Vents Revealed by Metagenomics.</title>
        <authorList>
            <person name="Kadnikov V.V."/>
            <person name="Mardanov A.V."/>
            <person name="Beletsky A.V."/>
            <person name="Karnachuk O.V."/>
            <person name="Ravin N.V."/>
        </authorList>
    </citation>
    <scope>NUCLEOTIDE SEQUENCE</scope>
    <source>
        <strain evidence="12">Bu02</strain>
    </source>
</reference>
<dbReference type="PANTHER" id="PTHR30034:SF6">
    <property type="entry name" value="YOP PROTEINS TRANSLOCATION PROTEIN Q"/>
    <property type="match status" value="1"/>
</dbReference>
<dbReference type="NCBIfam" id="TIGR01397">
    <property type="entry name" value="fliM_switch"/>
    <property type="match status" value="1"/>
</dbReference>
<evidence type="ECO:0000256" key="1">
    <source>
        <dbReference type="ARBA" id="ARBA00004117"/>
    </source>
</evidence>
<accession>A0AAT9LC03</accession>
<dbReference type="InterPro" id="IPR036429">
    <property type="entry name" value="SpoA-like_sf"/>
</dbReference>
<evidence type="ECO:0000256" key="10">
    <source>
        <dbReference type="NCBIfam" id="TIGR01397"/>
    </source>
</evidence>